<dbReference type="InterPro" id="IPR045455">
    <property type="entry name" value="NrS-1_pol-like_helicase"/>
</dbReference>
<reference evidence="2 3" key="1">
    <citation type="submission" date="2019-03" db="EMBL/GenBank/DDBJ databases">
        <title>Single cell metagenomics reveals metabolic interactions within the superorganism composed of flagellate Streblomastix strix and complex community of Bacteroidetes bacteria on its surface.</title>
        <authorList>
            <person name="Treitli S.C."/>
            <person name="Kolisko M."/>
            <person name="Husnik F."/>
            <person name="Keeling P."/>
            <person name="Hampl V."/>
        </authorList>
    </citation>
    <scope>NUCLEOTIDE SEQUENCE [LARGE SCALE GENOMIC DNA]</scope>
    <source>
        <strain evidence="2">ST1C</strain>
    </source>
</reference>
<feature type="domain" description="NrS-1 polymerase-like helicase" evidence="1">
    <location>
        <begin position="123"/>
        <end position="233"/>
    </location>
</feature>
<dbReference type="AlphaFoldDB" id="A0A5J4ULX2"/>
<dbReference type="Pfam" id="PF19263">
    <property type="entry name" value="DUF5906"/>
    <property type="match status" value="1"/>
</dbReference>
<sequence length="437" mass="50335">MFRHVLSNKQYSGQPTVFIARKLCKQDDKPINQIVQCIQDDSSTDDVITNWSNVIHKVPSIKEKEKQETNAKRLTDVDNGLAEIGADGKIITKTKVKNIKIDDIDYDDNLIQVKLKIGTMMNFIGQQGCGKSFAIETIYELLGIFALKNVDELTKIFGKFNALASTAILINFNEISDATDSFNLQHKMKSAITQASGIIERKGIDSVESEIWSNFTCTCNNMNAIPAEKGNRRFQYFTCNNEFAGEREYFQNLCKDIQPQKQGEYNDEFMGILLHYFRTLDIQGFDAEEFIVQASRKTDVVYNEQLERQYTGLNQVDRFIVDNFPIFEIGVPIEAIKIEKYQIRGLAIKLKSSCDFVRARKQKFIKEYYYKNKVIYDKFIKIDFNSLPEQVSVYSIKQEDQCRDLMNIIKYKQFNIPANEGNEAETNPNQDDGSEYI</sequence>
<dbReference type="Gene3D" id="3.40.50.300">
    <property type="entry name" value="P-loop containing nucleotide triphosphate hydrolases"/>
    <property type="match status" value="1"/>
</dbReference>
<accession>A0A5J4ULX2</accession>
<dbReference type="InterPro" id="IPR027417">
    <property type="entry name" value="P-loop_NTPase"/>
</dbReference>
<comment type="caution">
    <text evidence="2">The sequence shown here is derived from an EMBL/GenBank/DDBJ whole genome shotgun (WGS) entry which is preliminary data.</text>
</comment>
<name>A0A5J4ULX2_9EUKA</name>
<dbReference type="OrthoDB" id="112502at2759"/>
<protein>
    <recommendedName>
        <fullName evidence="1">NrS-1 polymerase-like helicase domain-containing protein</fullName>
    </recommendedName>
</protein>
<evidence type="ECO:0000313" key="2">
    <source>
        <dbReference type="EMBL" id="KAA6371646.1"/>
    </source>
</evidence>
<gene>
    <name evidence="2" type="ORF">EZS28_032828</name>
</gene>
<organism evidence="2 3">
    <name type="scientific">Streblomastix strix</name>
    <dbReference type="NCBI Taxonomy" id="222440"/>
    <lineage>
        <taxon>Eukaryota</taxon>
        <taxon>Metamonada</taxon>
        <taxon>Preaxostyla</taxon>
        <taxon>Oxymonadida</taxon>
        <taxon>Streblomastigidae</taxon>
        <taxon>Streblomastix</taxon>
    </lineage>
</organism>
<dbReference type="Proteomes" id="UP000324800">
    <property type="component" value="Unassembled WGS sequence"/>
</dbReference>
<evidence type="ECO:0000259" key="1">
    <source>
        <dbReference type="Pfam" id="PF19263"/>
    </source>
</evidence>
<dbReference type="SUPFAM" id="SSF52540">
    <property type="entry name" value="P-loop containing nucleoside triphosphate hydrolases"/>
    <property type="match status" value="1"/>
</dbReference>
<proteinExistence type="predicted"/>
<dbReference type="EMBL" id="SNRW01014278">
    <property type="protein sequence ID" value="KAA6371646.1"/>
    <property type="molecule type" value="Genomic_DNA"/>
</dbReference>
<evidence type="ECO:0000313" key="3">
    <source>
        <dbReference type="Proteomes" id="UP000324800"/>
    </source>
</evidence>